<proteinExistence type="predicted"/>
<evidence type="ECO:0000313" key="1">
    <source>
        <dbReference type="EMBL" id="KAA3473814.1"/>
    </source>
</evidence>
<dbReference type="OrthoDB" id="1750259at2759"/>
<protein>
    <submittedName>
        <fullName evidence="1">Uncharacterized protein</fullName>
    </submittedName>
</protein>
<dbReference type="AlphaFoldDB" id="A0A5B6VXU8"/>
<dbReference type="EMBL" id="SMMG02000005">
    <property type="protein sequence ID" value="KAA3473814.1"/>
    <property type="molecule type" value="Genomic_DNA"/>
</dbReference>
<evidence type="ECO:0000313" key="2">
    <source>
        <dbReference type="Proteomes" id="UP000325315"/>
    </source>
</evidence>
<reference evidence="2" key="1">
    <citation type="journal article" date="2019" name="Plant Biotechnol. J.">
        <title>Genome sequencing of the Australian wild diploid species Gossypium australe highlights disease resistance and delayed gland morphogenesis.</title>
        <authorList>
            <person name="Cai Y."/>
            <person name="Cai X."/>
            <person name="Wang Q."/>
            <person name="Wang P."/>
            <person name="Zhang Y."/>
            <person name="Cai C."/>
            <person name="Xu Y."/>
            <person name="Wang K."/>
            <person name="Zhou Z."/>
            <person name="Wang C."/>
            <person name="Geng S."/>
            <person name="Li B."/>
            <person name="Dong Q."/>
            <person name="Hou Y."/>
            <person name="Wang H."/>
            <person name="Ai P."/>
            <person name="Liu Z."/>
            <person name="Yi F."/>
            <person name="Sun M."/>
            <person name="An G."/>
            <person name="Cheng J."/>
            <person name="Zhang Y."/>
            <person name="Shi Q."/>
            <person name="Xie Y."/>
            <person name="Shi X."/>
            <person name="Chang Y."/>
            <person name="Huang F."/>
            <person name="Chen Y."/>
            <person name="Hong S."/>
            <person name="Mi L."/>
            <person name="Sun Q."/>
            <person name="Zhang L."/>
            <person name="Zhou B."/>
            <person name="Peng R."/>
            <person name="Zhang X."/>
            <person name="Liu F."/>
        </authorList>
    </citation>
    <scope>NUCLEOTIDE SEQUENCE [LARGE SCALE GENOMIC DNA]</scope>
    <source>
        <strain evidence="2">cv. PA1801</strain>
    </source>
</reference>
<organism evidence="1 2">
    <name type="scientific">Gossypium australe</name>
    <dbReference type="NCBI Taxonomy" id="47621"/>
    <lineage>
        <taxon>Eukaryota</taxon>
        <taxon>Viridiplantae</taxon>
        <taxon>Streptophyta</taxon>
        <taxon>Embryophyta</taxon>
        <taxon>Tracheophyta</taxon>
        <taxon>Spermatophyta</taxon>
        <taxon>Magnoliopsida</taxon>
        <taxon>eudicotyledons</taxon>
        <taxon>Gunneridae</taxon>
        <taxon>Pentapetalae</taxon>
        <taxon>rosids</taxon>
        <taxon>malvids</taxon>
        <taxon>Malvales</taxon>
        <taxon>Malvaceae</taxon>
        <taxon>Malvoideae</taxon>
        <taxon>Gossypium</taxon>
    </lineage>
</organism>
<gene>
    <name evidence="1" type="ORF">EPI10_024165</name>
</gene>
<accession>A0A5B6VXU8</accession>
<comment type="caution">
    <text evidence="1">The sequence shown here is derived from an EMBL/GenBank/DDBJ whole genome shotgun (WGS) entry which is preliminary data.</text>
</comment>
<name>A0A5B6VXU8_9ROSI</name>
<keyword evidence="2" id="KW-1185">Reference proteome</keyword>
<dbReference type="Proteomes" id="UP000325315">
    <property type="component" value="Unassembled WGS sequence"/>
</dbReference>
<sequence length="124" mass="14757">MEESFDDEVNRLSSSMDGEFLGRLDRLKIDLMKWVDEICHKRNELKKNLTEKFEELIQAKVDDEGLAQMIDTKIQLNLEVRANWLQVGDKNTKFFHNVATSWRRRNFIRCLEDEFGRETCEEGK</sequence>